<reference evidence="5" key="2">
    <citation type="submission" date="2023-04" db="EMBL/GenBank/DDBJ databases">
        <title>Whole Genome Sequence of Multi-drug resistant Aeromonas caviae as a gut pathogen in newborn.</title>
        <authorList>
            <person name="Jadhav S.V."/>
            <person name="Saroj S.D."/>
            <person name="Saha U.B."/>
            <person name="Sen S."/>
            <person name="Kher A."/>
        </authorList>
    </citation>
    <scope>NUCLEOTIDE SEQUENCE</scope>
    <source>
        <strain evidence="5">SVJ23</strain>
    </source>
</reference>
<dbReference type="CDD" id="cd04301">
    <property type="entry name" value="NAT_SF"/>
    <property type="match status" value="1"/>
</dbReference>
<evidence type="ECO:0000313" key="7">
    <source>
        <dbReference type="Proteomes" id="UP001163285"/>
    </source>
</evidence>
<evidence type="ECO:0000259" key="3">
    <source>
        <dbReference type="PROSITE" id="PS51186"/>
    </source>
</evidence>
<dbReference type="PANTHER" id="PTHR43877">
    <property type="entry name" value="AMINOALKYLPHOSPHONATE N-ACETYLTRANSFERASE-RELATED-RELATED"/>
    <property type="match status" value="1"/>
</dbReference>
<gene>
    <name evidence="4" type="ORF">KAM382_32310</name>
    <name evidence="5" type="ORF">OJY61_19585</name>
</gene>
<dbReference type="PANTHER" id="PTHR43877:SF1">
    <property type="entry name" value="ACETYLTRANSFERASE"/>
    <property type="match status" value="1"/>
</dbReference>
<dbReference type="InterPro" id="IPR000182">
    <property type="entry name" value="GNAT_dom"/>
</dbReference>
<evidence type="ECO:0000313" key="5">
    <source>
        <dbReference type="EMBL" id="UZC86002.2"/>
    </source>
</evidence>
<name>A0A3G9I2Z4_AERCA</name>
<feature type="domain" description="N-acetyltransferase" evidence="3">
    <location>
        <begin position="1"/>
        <end position="142"/>
    </location>
</feature>
<protein>
    <submittedName>
        <fullName evidence="4 5">Acetyltransferase</fullName>
        <ecNumber evidence="5">2.3.1.-</ecNumber>
    </submittedName>
</protein>
<proteinExistence type="predicted"/>
<evidence type="ECO:0000313" key="4">
    <source>
        <dbReference type="EMBL" id="GJB93170.1"/>
    </source>
</evidence>
<dbReference type="Proteomes" id="UP000737420">
    <property type="component" value="Unassembled WGS sequence"/>
</dbReference>
<evidence type="ECO:0000256" key="2">
    <source>
        <dbReference type="ARBA" id="ARBA00023315"/>
    </source>
</evidence>
<keyword evidence="2 5" id="KW-0012">Acyltransferase</keyword>
<dbReference type="GO" id="GO:0016747">
    <property type="term" value="F:acyltransferase activity, transferring groups other than amino-acyl groups"/>
    <property type="evidence" value="ECO:0007669"/>
    <property type="project" value="InterPro"/>
</dbReference>
<reference evidence="4 6" key="1">
    <citation type="submission" date="2021-07" db="EMBL/GenBank/DDBJ databases">
        <title>Draft genome sequence of carbapenem-resistant Aeromonas spp. in Japan.</title>
        <authorList>
            <person name="Maehana S."/>
            <person name="Suzuki M."/>
            <person name="Kitasato H."/>
        </authorList>
    </citation>
    <scope>NUCLEOTIDE SEQUENCE [LARGE SCALE GENOMIC DNA]</scope>
    <source>
        <strain evidence="4 6">KAM382</strain>
    </source>
</reference>
<dbReference type="RefSeq" id="WP_041212649.1">
    <property type="nucleotide sequence ID" value="NZ_AP019195.1"/>
</dbReference>
<dbReference type="EC" id="2.3.1.-" evidence="5"/>
<dbReference type="AlphaFoldDB" id="A0A3G9I2Z4"/>
<keyword evidence="1 5" id="KW-0808">Transferase</keyword>
<dbReference type="EMBL" id="CP110176">
    <property type="protein sequence ID" value="UZC86002.2"/>
    <property type="molecule type" value="Genomic_DNA"/>
</dbReference>
<dbReference type="Pfam" id="PF13508">
    <property type="entry name" value="Acetyltransf_7"/>
    <property type="match status" value="1"/>
</dbReference>
<dbReference type="InterPro" id="IPR016181">
    <property type="entry name" value="Acyl_CoA_acyltransferase"/>
</dbReference>
<evidence type="ECO:0000313" key="6">
    <source>
        <dbReference type="Proteomes" id="UP000737420"/>
    </source>
</evidence>
<dbReference type="Proteomes" id="UP001163285">
    <property type="component" value="Chromosome"/>
</dbReference>
<evidence type="ECO:0000256" key="1">
    <source>
        <dbReference type="ARBA" id="ARBA00022679"/>
    </source>
</evidence>
<dbReference type="PROSITE" id="PS51186">
    <property type="entry name" value="GNAT"/>
    <property type="match status" value="1"/>
</dbReference>
<organism evidence="5 7">
    <name type="scientific">Aeromonas caviae</name>
    <name type="common">Aeromonas punctata</name>
    <dbReference type="NCBI Taxonomy" id="648"/>
    <lineage>
        <taxon>Bacteria</taxon>
        <taxon>Pseudomonadati</taxon>
        <taxon>Pseudomonadota</taxon>
        <taxon>Gammaproteobacteria</taxon>
        <taxon>Aeromonadales</taxon>
        <taxon>Aeromonadaceae</taxon>
        <taxon>Aeromonas</taxon>
    </lineage>
</organism>
<sequence>MIRMMTEADEPMLAQLFLKGRRQAFHWVDPALFRLEDFAEQTRGEEIWVAEKGGSPCGFVSIWGAESFVHHLYVVADWHGQGMGRALLAAGLAGYPSPASLKVAMRNTTAMAFYHRLGWENTEETGHCDITGPWRRLVLTPDDAGE</sequence>
<dbReference type="InterPro" id="IPR050832">
    <property type="entry name" value="Bact_Acetyltransf"/>
</dbReference>
<dbReference type="SUPFAM" id="SSF55729">
    <property type="entry name" value="Acyl-CoA N-acyltransferases (Nat)"/>
    <property type="match status" value="1"/>
</dbReference>
<dbReference type="Gene3D" id="3.40.630.30">
    <property type="match status" value="1"/>
</dbReference>
<dbReference type="EMBL" id="BPOP01000039">
    <property type="protein sequence ID" value="GJB93170.1"/>
    <property type="molecule type" value="Genomic_DNA"/>
</dbReference>
<accession>A0A3G9I2Z4</accession>